<dbReference type="InterPro" id="IPR002772">
    <property type="entry name" value="Glyco_hydro_3_C"/>
</dbReference>
<dbReference type="Pfam" id="PF01915">
    <property type="entry name" value="Glyco_hydro_3_C"/>
    <property type="match status" value="1"/>
</dbReference>
<dbReference type="PRINTS" id="PR00133">
    <property type="entry name" value="GLHYDRLASE3"/>
</dbReference>
<dbReference type="FunFam" id="2.60.40.10:FF:000495">
    <property type="entry name" value="Periplasmic beta-glucosidase"/>
    <property type="match status" value="1"/>
</dbReference>
<dbReference type="SMART" id="SM01217">
    <property type="entry name" value="Fn3_like"/>
    <property type="match status" value="1"/>
</dbReference>
<evidence type="ECO:0000256" key="1">
    <source>
        <dbReference type="ARBA" id="ARBA00005336"/>
    </source>
</evidence>
<comment type="similarity">
    <text evidence="1">Belongs to the glycosyl hydrolase 3 family.</text>
</comment>
<evidence type="ECO:0000313" key="4">
    <source>
        <dbReference type="EMBL" id="HIS45971.1"/>
    </source>
</evidence>
<dbReference type="Proteomes" id="UP000823927">
    <property type="component" value="Unassembled WGS sequence"/>
</dbReference>
<dbReference type="EMBL" id="DVIT01000002">
    <property type="protein sequence ID" value="HIS45971.1"/>
    <property type="molecule type" value="Genomic_DNA"/>
</dbReference>
<dbReference type="InterPro" id="IPR036962">
    <property type="entry name" value="Glyco_hydro_3_N_sf"/>
</dbReference>
<dbReference type="Gene3D" id="2.60.40.10">
    <property type="entry name" value="Immunoglobulins"/>
    <property type="match status" value="1"/>
</dbReference>
<dbReference type="InterPro" id="IPR036881">
    <property type="entry name" value="Glyco_hydro_3_C_sf"/>
</dbReference>
<gene>
    <name evidence="4" type="ORF">IAB46_00130</name>
</gene>
<comment type="caution">
    <text evidence="4">The sequence shown here is derived from an EMBL/GenBank/DDBJ whole genome shotgun (WGS) entry which is preliminary data.</text>
</comment>
<protein>
    <submittedName>
        <fullName evidence="4">Glycoside hydrolase family 3 C-terminal domain-containing protein</fullName>
    </submittedName>
</protein>
<dbReference type="GO" id="GO:0008422">
    <property type="term" value="F:beta-glucosidase activity"/>
    <property type="evidence" value="ECO:0007669"/>
    <property type="project" value="UniProtKB-ARBA"/>
</dbReference>
<proteinExistence type="inferred from homology"/>
<dbReference type="Pfam" id="PF00933">
    <property type="entry name" value="Glyco_hydro_3"/>
    <property type="match status" value="1"/>
</dbReference>
<dbReference type="Gene3D" id="3.40.50.1700">
    <property type="entry name" value="Glycoside hydrolase family 3 C-terminal domain"/>
    <property type="match status" value="1"/>
</dbReference>
<dbReference type="InterPro" id="IPR026891">
    <property type="entry name" value="Fn3-like"/>
</dbReference>
<evidence type="ECO:0000313" key="5">
    <source>
        <dbReference type="Proteomes" id="UP000823927"/>
    </source>
</evidence>
<dbReference type="SUPFAM" id="SSF51445">
    <property type="entry name" value="(Trans)glycosidases"/>
    <property type="match status" value="1"/>
</dbReference>
<organism evidence="4 5">
    <name type="scientific">Candidatus Scybalocola faecigallinarum</name>
    <dbReference type="NCBI Taxonomy" id="2840941"/>
    <lineage>
        <taxon>Bacteria</taxon>
        <taxon>Bacillati</taxon>
        <taxon>Bacillota</taxon>
        <taxon>Clostridia</taxon>
        <taxon>Lachnospirales</taxon>
        <taxon>Lachnospiraceae</taxon>
        <taxon>Lachnospiraceae incertae sedis</taxon>
        <taxon>Candidatus Scybalocola (ex Gilroy et al. 2021)</taxon>
    </lineage>
</organism>
<reference evidence="4" key="2">
    <citation type="journal article" date="2021" name="PeerJ">
        <title>Extensive microbial diversity within the chicken gut microbiome revealed by metagenomics and culture.</title>
        <authorList>
            <person name="Gilroy R."/>
            <person name="Ravi A."/>
            <person name="Getino M."/>
            <person name="Pursley I."/>
            <person name="Horton D.L."/>
            <person name="Alikhan N.F."/>
            <person name="Baker D."/>
            <person name="Gharbi K."/>
            <person name="Hall N."/>
            <person name="Watson M."/>
            <person name="Adriaenssens E.M."/>
            <person name="Foster-Nyarko E."/>
            <person name="Jarju S."/>
            <person name="Secka A."/>
            <person name="Antonio M."/>
            <person name="Oren A."/>
            <person name="Chaudhuri R.R."/>
            <person name="La Ragione R."/>
            <person name="Hildebrand F."/>
            <person name="Pallen M.J."/>
        </authorList>
    </citation>
    <scope>NUCLEOTIDE SEQUENCE</scope>
    <source>
        <strain evidence="4">CHK178-757</strain>
    </source>
</reference>
<dbReference type="SUPFAM" id="SSF52279">
    <property type="entry name" value="Beta-D-glucan exohydrolase, C-terminal domain"/>
    <property type="match status" value="1"/>
</dbReference>
<name>A0A9D1F203_9FIRM</name>
<sequence>MDIKNLVSQMTLEEKAGLCSGKDFWHTKAVERLGVPSVMLSDGPHGLRKQAEAADHLGLNESVKAICFPAGCAMASSYDPDLIYEVGQTIGQECQAEDISVVLGPAACIKRSPLCGRNFEYFSEDPYLSTKMAAGHIKGVQSQNVGTSLKHYLLNNQEYRRMSSSSNADERTIREIYLASFEGAVKESKPWTVMCSYNKINGTYACENKKYLTDVLRNEWDFDGYVVSDWGAVNDRVASLIAGLELEMPASGGLNDAKIVEAVKSGALDEAVLDQAAERILTIVYRYLDNRKADAVFDYEADDALARKTAGECAVLLKNDGALPLAKGINAAFIGSFAKTPRYQGGGSSHINSYRVTGALEAAKDMAHITYAKGYDTEADVSDNTLIDEAVEAAKAADVAVIFAGLPDSFESEGYDRTHMRMPNCQNALISAVAAVAKKTVVVLHNGSPVEMPWVNEVDAVLEMYLGGEAVGGAAADILFGDVNPSGKLAETFPLRLEDNPSYLYYTGEKDVVEYREGVFVGYRYYDKKKMDVLFPFGHGLSYTTFEYSNLTLSTDSMKDTDTLTVSVDVTNTGSVAGKEAVQIYVQAPENEILIRSVKELRAFGKVSLEPGETKTLTFTLDKRAFAYWNTTLHDWHVLSGTYTILAAASSRDIRCQADVNVTSTVTVPQVFHLNNTIGDILADEKAAKVFEPILKGFSLGAPADDTKEGAVTEEMMDAMIANMPLRSLLSFSNGAITDTMLLELLEKVNA</sequence>
<evidence type="ECO:0000256" key="2">
    <source>
        <dbReference type="ARBA" id="ARBA00022801"/>
    </source>
</evidence>
<dbReference type="AlphaFoldDB" id="A0A9D1F203"/>
<dbReference type="InterPro" id="IPR050288">
    <property type="entry name" value="Cellulose_deg_GH3"/>
</dbReference>
<reference evidence="4" key="1">
    <citation type="submission" date="2020-10" db="EMBL/GenBank/DDBJ databases">
        <authorList>
            <person name="Gilroy R."/>
        </authorList>
    </citation>
    <scope>NUCLEOTIDE SEQUENCE</scope>
    <source>
        <strain evidence="4">CHK178-757</strain>
    </source>
</reference>
<dbReference type="InterPro" id="IPR001764">
    <property type="entry name" value="Glyco_hydro_3_N"/>
</dbReference>
<dbReference type="InterPro" id="IPR013783">
    <property type="entry name" value="Ig-like_fold"/>
</dbReference>
<dbReference type="InterPro" id="IPR017853">
    <property type="entry name" value="GH"/>
</dbReference>
<dbReference type="PANTHER" id="PTHR42715:SF10">
    <property type="entry name" value="BETA-GLUCOSIDASE"/>
    <property type="match status" value="1"/>
</dbReference>
<dbReference type="GO" id="GO:0005975">
    <property type="term" value="P:carbohydrate metabolic process"/>
    <property type="evidence" value="ECO:0007669"/>
    <property type="project" value="InterPro"/>
</dbReference>
<dbReference type="Pfam" id="PF14310">
    <property type="entry name" value="Fn3-like"/>
    <property type="match status" value="1"/>
</dbReference>
<accession>A0A9D1F203</accession>
<dbReference type="Gene3D" id="3.20.20.300">
    <property type="entry name" value="Glycoside hydrolase, family 3, N-terminal domain"/>
    <property type="match status" value="1"/>
</dbReference>
<keyword evidence="2 4" id="KW-0378">Hydrolase</keyword>
<dbReference type="PANTHER" id="PTHR42715">
    <property type="entry name" value="BETA-GLUCOSIDASE"/>
    <property type="match status" value="1"/>
</dbReference>
<feature type="domain" description="Fibronectin type III-like" evidence="3">
    <location>
        <begin position="580"/>
        <end position="651"/>
    </location>
</feature>
<evidence type="ECO:0000259" key="3">
    <source>
        <dbReference type="SMART" id="SM01217"/>
    </source>
</evidence>